<accession>A0A7K1TBK4</accession>
<sequence length="345" mass="36704">MATDDIDDLFRQQLGGHPTPPSPDLQQRLAELAEAERLDALFRTRLGSHASLPPRELWERLEDEHLRPQPRRRRVVAWWQYSAAAVLLLLLAGGAGLLWRSGYQRQAGTTLATTGAASQQLAPATQAHANAQQAAVPSANQSDSAPQELLATTTQAAREKKQKYFSAQATPTPPPTSSTPMATTTPPHRTATARRAVGSHQLLGMRPDAATPQLATTGKRKLPANQPDMTSQTALATTVAPATRDNPAVLVAANPTPTSLPDVIEVDVRRGTEPTPPAAPAVVAATTAPDPATRRPRLRLGGLLRQADHLVHGEPASFAEATGLPETVTVQARLGGRVVSKTIQL</sequence>
<reference evidence="3 4" key="1">
    <citation type="submission" date="2019-12" db="EMBL/GenBank/DDBJ databases">
        <title>Hymenobacter sp. HMF4947 Genome sequencing and assembly.</title>
        <authorList>
            <person name="Kang H."/>
            <person name="Cha I."/>
            <person name="Kim H."/>
            <person name="Joh K."/>
        </authorList>
    </citation>
    <scope>NUCLEOTIDE SEQUENCE [LARGE SCALE GENOMIC DNA]</scope>
    <source>
        <strain evidence="3 4">HMF4947</strain>
    </source>
</reference>
<gene>
    <name evidence="3" type="ORF">GO988_05560</name>
</gene>
<name>A0A7K1TBK4_9BACT</name>
<dbReference type="RefSeq" id="WP_157562532.1">
    <property type="nucleotide sequence ID" value="NZ_WQKZ01000001.1"/>
</dbReference>
<evidence type="ECO:0000256" key="1">
    <source>
        <dbReference type="SAM" id="MobiDB-lite"/>
    </source>
</evidence>
<evidence type="ECO:0000313" key="4">
    <source>
        <dbReference type="Proteomes" id="UP000441336"/>
    </source>
</evidence>
<dbReference type="Proteomes" id="UP000441336">
    <property type="component" value="Unassembled WGS sequence"/>
</dbReference>
<comment type="caution">
    <text evidence="3">The sequence shown here is derived from an EMBL/GenBank/DDBJ whole genome shotgun (WGS) entry which is preliminary data.</text>
</comment>
<evidence type="ECO:0000313" key="3">
    <source>
        <dbReference type="EMBL" id="MVN75788.1"/>
    </source>
</evidence>
<feature type="transmembrane region" description="Helical" evidence="2">
    <location>
        <begin position="76"/>
        <end position="99"/>
    </location>
</feature>
<feature type="compositionally biased region" description="Low complexity" evidence="1">
    <location>
        <begin position="178"/>
        <end position="188"/>
    </location>
</feature>
<organism evidence="3 4">
    <name type="scientific">Hymenobacter ginkgonis</name>
    <dbReference type="NCBI Taxonomy" id="2682976"/>
    <lineage>
        <taxon>Bacteria</taxon>
        <taxon>Pseudomonadati</taxon>
        <taxon>Bacteroidota</taxon>
        <taxon>Cytophagia</taxon>
        <taxon>Cytophagales</taxon>
        <taxon>Hymenobacteraceae</taxon>
        <taxon>Hymenobacter</taxon>
    </lineage>
</organism>
<keyword evidence="2" id="KW-0472">Membrane</keyword>
<feature type="compositionally biased region" description="Low complexity" evidence="1">
    <location>
        <begin position="122"/>
        <end position="142"/>
    </location>
</feature>
<dbReference type="EMBL" id="WQKZ01000001">
    <property type="protein sequence ID" value="MVN75788.1"/>
    <property type="molecule type" value="Genomic_DNA"/>
</dbReference>
<proteinExistence type="predicted"/>
<feature type="region of interest" description="Disordered" evidence="1">
    <location>
        <begin position="1"/>
        <end position="24"/>
    </location>
</feature>
<protein>
    <submittedName>
        <fullName evidence="3">Uncharacterized protein</fullName>
    </submittedName>
</protein>
<feature type="region of interest" description="Disordered" evidence="1">
    <location>
        <begin position="122"/>
        <end position="188"/>
    </location>
</feature>
<dbReference type="AlphaFoldDB" id="A0A7K1TBK4"/>
<keyword evidence="2" id="KW-0812">Transmembrane</keyword>
<keyword evidence="2" id="KW-1133">Transmembrane helix</keyword>
<keyword evidence="4" id="KW-1185">Reference proteome</keyword>
<evidence type="ECO:0000256" key="2">
    <source>
        <dbReference type="SAM" id="Phobius"/>
    </source>
</evidence>